<evidence type="ECO:0000256" key="5">
    <source>
        <dbReference type="ARBA" id="ARBA00022741"/>
    </source>
</evidence>
<dbReference type="PROSITE" id="PS00844">
    <property type="entry name" value="DALA_DALA_LIGASE_2"/>
    <property type="match status" value="1"/>
</dbReference>
<dbReference type="GO" id="GO:0071555">
    <property type="term" value="P:cell wall organization"/>
    <property type="evidence" value="ECO:0007669"/>
    <property type="project" value="UniProtKB-KW"/>
</dbReference>
<keyword evidence="3" id="KW-0963">Cytoplasm</keyword>
<keyword evidence="9" id="KW-0961">Cell wall biogenesis/degradation</keyword>
<dbReference type="PIRSF" id="PIRSF039102">
    <property type="entry name" value="Ddl/VanB"/>
    <property type="match status" value="1"/>
</dbReference>
<dbReference type="EMBL" id="AMCI01002643">
    <property type="protein sequence ID" value="EJX02206.1"/>
    <property type="molecule type" value="Genomic_DNA"/>
</dbReference>
<organism evidence="11">
    <name type="scientific">gut metagenome</name>
    <dbReference type="NCBI Taxonomy" id="749906"/>
    <lineage>
        <taxon>unclassified sequences</taxon>
        <taxon>metagenomes</taxon>
        <taxon>organismal metagenomes</taxon>
    </lineage>
</organism>
<evidence type="ECO:0000256" key="3">
    <source>
        <dbReference type="ARBA" id="ARBA00022490"/>
    </source>
</evidence>
<comment type="caution">
    <text evidence="11">The sequence shown here is derived from an EMBL/GenBank/DDBJ whole genome shotgun (WGS) entry which is preliminary data.</text>
</comment>
<dbReference type="PROSITE" id="PS50975">
    <property type="entry name" value="ATP_GRASP"/>
    <property type="match status" value="1"/>
</dbReference>
<dbReference type="InterPro" id="IPR013815">
    <property type="entry name" value="ATP_grasp_subdomain_1"/>
</dbReference>
<dbReference type="PANTHER" id="PTHR23132">
    <property type="entry name" value="D-ALANINE--D-ALANINE LIGASE"/>
    <property type="match status" value="1"/>
</dbReference>
<evidence type="ECO:0000256" key="6">
    <source>
        <dbReference type="ARBA" id="ARBA00022840"/>
    </source>
</evidence>
<dbReference type="InterPro" id="IPR000291">
    <property type="entry name" value="D-Ala_lig_Van_CS"/>
</dbReference>
<dbReference type="Gene3D" id="3.30.1490.20">
    <property type="entry name" value="ATP-grasp fold, A domain"/>
    <property type="match status" value="1"/>
</dbReference>
<evidence type="ECO:0000256" key="2">
    <source>
        <dbReference type="ARBA" id="ARBA00010871"/>
    </source>
</evidence>
<keyword evidence="7" id="KW-0133">Cell shape</keyword>
<dbReference type="Gene3D" id="3.30.470.20">
    <property type="entry name" value="ATP-grasp fold, B domain"/>
    <property type="match status" value="1"/>
</dbReference>
<dbReference type="GO" id="GO:0005524">
    <property type="term" value="F:ATP binding"/>
    <property type="evidence" value="ECO:0007669"/>
    <property type="project" value="UniProtKB-KW"/>
</dbReference>
<evidence type="ECO:0000256" key="7">
    <source>
        <dbReference type="ARBA" id="ARBA00022960"/>
    </source>
</evidence>
<dbReference type="InterPro" id="IPR005905">
    <property type="entry name" value="D_ala_D_ala"/>
</dbReference>
<protein>
    <submittedName>
        <fullName evidence="11">D-alanyl-alanine synthetase A</fullName>
    </submittedName>
</protein>
<dbReference type="PANTHER" id="PTHR23132:SF23">
    <property type="entry name" value="D-ALANINE--D-ALANINE LIGASE B"/>
    <property type="match status" value="1"/>
</dbReference>
<evidence type="ECO:0000256" key="1">
    <source>
        <dbReference type="ARBA" id="ARBA00004496"/>
    </source>
</evidence>
<dbReference type="GO" id="GO:0008716">
    <property type="term" value="F:D-alanine-D-alanine ligase activity"/>
    <property type="evidence" value="ECO:0007669"/>
    <property type="project" value="InterPro"/>
</dbReference>
<keyword evidence="5" id="KW-0547">Nucleotide-binding</keyword>
<dbReference type="InterPro" id="IPR011761">
    <property type="entry name" value="ATP-grasp"/>
</dbReference>
<dbReference type="PROSITE" id="PS00843">
    <property type="entry name" value="DALA_DALA_LIGASE_1"/>
    <property type="match status" value="1"/>
</dbReference>
<evidence type="ECO:0000256" key="9">
    <source>
        <dbReference type="ARBA" id="ARBA00023316"/>
    </source>
</evidence>
<dbReference type="GO" id="GO:0009252">
    <property type="term" value="P:peptidoglycan biosynthetic process"/>
    <property type="evidence" value="ECO:0007669"/>
    <property type="project" value="UniProtKB-KW"/>
</dbReference>
<evidence type="ECO:0000256" key="4">
    <source>
        <dbReference type="ARBA" id="ARBA00022598"/>
    </source>
</evidence>
<dbReference type="Pfam" id="PF07478">
    <property type="entry name" value="Dala_Dala_lig_C"/>
    <property type="match status" value="1"/>
</dbReference>
<dbReference type="AlphaFoldDB" id="J9CQ00"/>
<dbReference type="InterPro" id="IPR011095">
    <property type="entry name" value="Dala_Dala_lig_C"/>
</dbReference>
<dbReference type="GO" id="GO:0005737">
    <property type="term" value="C:cytoplasm"/>
    <property type="evidence" value="ECO:0007669"/>
    <property type="project" value="UniProtKB-SubCell"/>
</dbReference>
<evidence type="ECO:0000256" key="8">
    <source>
        <dbReference type="ARBA" id="ARBA00022984"/>
    </source>
</evidence>
<dbReference type="SUPFAM" id="SSF56059">
    <property type="entry name" value="Glutathione synthetase ATP-binding domain-like"/>
    <property type="match status" value="1"/>
</dbReference>
<reference evidence="11" key="1">
    <citation type="journal article" date="2012" name="PLoS ONE">
        <title>Gene sets for utilization of primary and secondary nutrition supplies in the distal gut of endangered iberian lynx.</title>
        <authorList>
            <person name="Alcaide M."/>
            <person name="Messina E."/>
            <person name="Richter M."/>
            <person name="Bargiela R."/>
            <person name="Peplies J."/>
            <person name="Huws S.A."/>
            <person name="Newbold C.J."/>
            <person name="Golyshin P.N."/>
            <person name="Simon M.A."/>
            <person name="Lopez G."/>
            <person name="Yakimov M.M."/>
            <person name="Ferrer M."/>
        </authorList>
    </citation>
    <scope>NUCLEOTIDE SEQUENCE</scope>
</reference>
<accession>J9CQ00</accession>
<feature type="domain" description="ATP-grasp" evidence="10">
    <location>
        <begin position="92"/>
        <end position="297"/>
    </location>
</feature>
<name>J9CQ00_9ZZZZ</name>
<keyword evidence="4" id="KW-0436">Ligase</keyword>
<dbReference type="GO" id="GO:0008360">
    <property type="term" value="P:regulation of cell shape"/>
    <property type="evidence" value="ECO:0007669"/>
    <property type="project" value="UniProtKB-KW"/>
</dbReference>
<evidence type="ECO:0000313" key="11">
    <source>
        <dbReference type="EMBL" id="EJX02206.1"/>
    </source>
</evidence>
<keyword evidence="6" id="KW-0067">ATP-binding</keyword>
<proteinExistence type="inferred from homology"/>
<evidence type="ECO:0000259" key="10">
    <source>
        <dbReference type="PROSITE" id="PS50975"/>
    </source>
</evidence>
<dbReference type="SUPFAM" id="SSF52440">
    <property type="entry name" value="PreATP-grasp domain"/>
    <property type="match status" value="1"/>
</dbReference>
<dbReference type="InterPro" id="IPR016185">
    <property type="entry name" value="PreATP-grasp_dom_sf"/>
</dbReference>
<dbReference type="GO" id="GO:0046872">
    <property type="term" value="F:metal ion binding"/>
    <property type="evidence" value="ECO:0007669"/>
    <property type="project" value="InterPro"/>
</dbReference>
<sequence>MDKEKYNSYIVVMRGREWKVKYEDADYPIDRNDFSFVAEGERHTFDFAYITIHGTPGENGILQGYFDLIGMPYSTSDVLVEALTFNKYALNSFLRTYPDVQVSDSVLVRKGEDRPSDEVLLARLGLPCFVKPNAGGSSFGVSKVKAADELETAIAKAMSESDEVMVEQIMVGTEITCGCYRKSADEIVTFPITEVVTSQEFFDYDAKYNNKSEEITPARIAPQTAARVSELTRRIYAYLGCYGIIRVDYILSGEAGNETINLLEINTTPGMTATSFIPQQVRAAGREMKDVLSDVIEGRFA</sequence>
<dbReference type="Gene3D" id="3.40.50.20">
    <property type="match status" value="1"/>
</dbReference>
<comment type="similarity">
    <text evidence="2">Belongs to the D-alanine--D-alanine ligase family.</text>
</comment>
<keyword evidence="8" id="KW-0573">Peptidoglycan synthesis</keyword>
<gene>
    <name evidence="11" type="ORF">EVA_09683</name>
</gene>
<comment type="subcellular location">
    <subcellularLocation>
        <location evidence="1">Cytoplasm</location>
    </subcellularLocation>
</comment>